<sequence>MTDNAYRTSENTTLPVTPAKASAGCQIVPGTEESCYGDGRSQMAMNDFSDNGDIDGNEFGTRRNRNVVRCRPKEGNGRARNSIVLKCKRAEVVRSGEGTSESEDERGKQERKSIAVHKLACWKENLSLAGSNFENAENYLVHWQKQIRSNSSEDSIKIDSSIDDPDITLVHDPDTITTKVASPAASSDAKGILELLPKQCDMPTETTQKTLDEVMEENQFLRTSVRDLQASLGSIQAENDYLRSLVKAQHQFSQMMGVQFLENAGESLCKMDQQWIAYDHHNADKQQFQTGSSLSYTGFSHQLDESILYFHSLAACRHFSDSIQMAFNVLHFTTKEQLQRAGNAAYSDLFQKLVEAEADAKAKQQLIDRLLNSNITPPFSLHTPSPAPSLPSSNRLPKNKPVQPVERAMCPNIKFYTLDSWNKYKEVKKGTNDAPAKLGYLQKEDGQYVSAADRTAMTTESKRLFNEFYWLDVDPVSWGLVTPSVAEYYCSQMVTRFPFLAMCNDGCWKTQGPLTFP</sequence>
<proteinExistence type="predicted"/>
<evidence type="ECO:0000313" key="3">
    <source>
        <dbReference type="Proteomes" id="UP000297245"/>
    </source>
</evidence>
<protein>
    <submittedName>
        <fullName evidence="2">Uncharacterized protein</fullName>
    </submittedName>
</protein>
<accession>A0A4S8MC25</accession>
<keyword evidence="3" id="KW-1185">Reference proteome</keyword>
<dbReference type="EMBL" id="ML179109">
    <property type="protein sequence ID" value="THV00065.1"/>
    <property type="molecule type" value="Genomic_DNA"/>
</dbReference>
<evidence type="ECO:0000313" key="2">
    <source>
        <dbReference type="EMBL" id="THV00065.1"/>
    </source>
</evidence>
<evidence type="ECO:0000256" key="1">
    <source>
        <dbReference type="SAM" id="MobiDB-lite"/>
    </source>
</evidence>
<dbReference type="Proteomes" id="UP000297245">
    <property type="component" value="Unassembled WGS sequence"/>
</dbReference>
<dbReference type="OrthoDB" id="3263422at2759"/>
<dbReference type="AlphaFoldDB" id="A0A4S8MC25"/>
<gene>
    <name evidence="2" type="ORF">K435DRAFT_855038</name>
</gene>
<name>A0A4S8MC25_DENBC</name>
<feature type="region of interest" description="Disordered" evidence="1">
    <location>
        <begin position="381"/>
        <end position="401"/>
    </location>
</feature>
<reference evidence="2 3" key="1">
    <citation type="journal article" date="2019" name="Nat. Ecol. Evol.">
        <title>Megaphylogeny resolves global patterns of mushroom evolution.</title>
        <authorList>
            <person name="Varga T."/>
            <person name="Krizsan K."/>
            <person name="Foldi C."/>
            <person name="Dima B."/>
            <person name="Sanchez-Garcia M."/>
            <person name="Sanchez-Ramirez S."/>
            <person name="Szollosi G.J."/>
            <person name="Szarkandi J.G."/>
            <person name="Papp V."/>
            <person name="Albert L."/>
            <person name="Andreopoulos W."/>
            <person name="Angelini C."/>
            <person name="Antonin V."/>
            <person name="Barry K.W."/>
            <person name="Bougher N.L."/>
            <person name="Buchanan P."/>
            <person name="Buyck B."/>
            <person name="Bense V."/>
            <person name="Catcheside P."/>
            <person name="Chovatia M."/>
            <person name="Cooper J."/>
            <person name="Damon W."/>
            <person name="Desjardin D."/>
            <person name="Finy P."/>
            <person name="Geml J."/>
            <person name="Haridas S."/>
            <person name="Hughes K."/>
            <person name="Justo A."/>
            <person name="Karasinski D."/>
            <person name="Kautmanova I."/>
            <person name="Kiss B."/>
            <person name="Kocsube S."/>
            <person name="Kotiranta H."/>
            <person name="LaButti K.M."/>
            <person name="Lechner B.E."/>
            <person name="Liimatainen K."/>
            <person name="Lipzen A."/>
            <person name="Lukacs Z."/>
            <person name="Mihaltcheva S."/>
            <person name="Morgado L.N."/>
            <person name="Niskanen T."/>
            <person name="Noordeloos M.E."/>
            <person name="Ohm R.A."/>
            <person name="Ortiz-Santana B."/>
            <person name="Ovrebo C."/>
            <person name="Racz N."/>
            <person name="Riley R."/>
            <person name="Savchenko A."/>
            <person name="Shiryaev A."/>
            <person name="Soop K."/>
            <person name="Spirin V."/>
            <person name="Szebenyi C."/>
            <person name="Tomsovsky M."/>
            <person name="Tulloss R.E."/>
            <person name="Uehling J."/>
            <person name="Grigoriev I.V."/>
            <person name="Vagvolgyi C."/>
            <person name="Papp T."/>
            <person name="Martin F.M."/>
            <person name="Miettinen O."/>
            <person name="Hibbett D.S."/>
            <person name="Nagy L.G."/>
        </authorList>
    </citation>
    <scope>NUCLEOTIDE SEQUENCE [LARGE SCALE GENOMIC DNA]</scope>
    <source>
        <strain evidence="2 3">CBS 962.96</strain>
    </source>
</reference>
<organism evidence="2 3">
    <name type="scientific">Dendrothele bispora (strain CBS 962.96)</name>
    <dbReference type="NCBI Taxonomy" id="1314807"/>
    <lineage>
        <taxon>Eukaryota</taxon>
        <taxon>Fungi</taxon>
        <taxon>Dikarya</taxon>
        <taxon>Basidiomycota</taxon>
        <taxon>Agaricomycotina</taxon>
        <taxon>Agaricomycetes</taxon>
        <taxon>Agaricomycetidae</taxon>
        <taxon>Agaricales</taxon>
        <taxon>Agaricales incertae sedis</taxon>
        <taxon>Dendrothele</taxon>
    </lineage>
</organism>